<dbReference type="AlphaFoldDB" id="A0A7C5VWY7"/>
<keyword evidence="1" id="KW-0812">Transmembrane</keyword>
<accession>A0A7C5VWY7</accession>
<comment type="caution">
    <text evidence="2">The sequence shown here is derived from an EMBL/GenBank/DDBJ whole genome shotgun (WGS) entry which is preliminary data.</text>
</comment>
<organism evidence="2">
    <name type="scientific">Thermomicrobium roseum</name>
    <dbReference type="NCBI Taxonomy" id="500"/>
    <lineage>
        <taxon>Bacteria</taxon>
        <taxon>Pseudomonadati</taxon>
        <taxon>Thermomicrobiota</taxon>
        <taxon>Thermomicrobia</taxon>
        <taxon>Thermomicrobiales</taxon>
        <taxon>Thermomicrobiaceae</taxon>
        <taxon>Thermomicrobium</taxon>
    </lineage>
</organism>
<dbReference type="EMBL" id="DRWX01000151">
    <property type="protein sequence ID" value="HHM96177.1"/>
    <property type="molecule type" value="Genomic_DNA"/>
</dbReference>
<name>A0A7C5VWY7_THERO</name>
<gene>
    <name evidence="2" type="ORF">ENM21_03065</name>
</gene>
<proteinExistence type="predicted"/>
<feature type="transmembrane region" description="Helical" evidence="1">
    <location>
        <begin position="20"/>
        <end position="38"/>
    </location>
</feature>
<protein>
    <submittedName>
        <fullName evidence="2">Uncharacterized protein</fullName>
    </submittedName>
</protein>
<evidence type="ECO:0000313" key="2">
    <source>
        <dbReference type="EMBL" id="HHM96177.1"/>
    </source>
</evidence>
<keyword evidence="1" id="KW-1133">Transmembrane helix</keyword>
<sequence length="74" mass="8434">MGVEILNPELLSALSDLGTITLLLLILIAGARGWWVFGRHYEEVVRERDAWREIALSTTSLAEKAIQRLERRES</sequence>
<evidence type="ECO:0000256" key="1">
    <source>
        <dbReference type="SAM" id="Phobius"/>
    </source>
</evidence>
<reference evidence="2" key="1">
    <citation type="journal article" date="2020" name="mSystems">
        <title>Genome- and Community-Level Interaction Insights into Carbon Utilization and Element Cycling Functions of Hydrothermarchaeota in Hydrothermal Sediment.</title>
        <authorList>
            <person name="Zhou Z."/>
            <person name="Liu Y."/>
            <person name="Xu W."/>
            <person name="Pan J."/>
            <person name="Luo Z.H."/>
            <person name="Li M."/>
        </authorList>
    </citation>
    <scope>NUCLEOTIDE SEQUENCE [LARGE SCALE GENOMIC DNA]</scope>
    <source>
        <strain evidence="2">SpSt-1065</strain>
    </source>
</reference>
<keyword evidence="1" id="KW-0472">Membrane</keyword>